<dbReference type="InterPro" id="IPR050595">
    <property type="entry name" value="Bact_response_regulator"/>
</dbReference>
<proteinExistence type="predicted"/>
<dbReference type="PANTHER" id="PTHR44591">
    <property type="entry name" value="STRESS RESPONSE REGULATOR PROTEIN 1"/>
    <property type="match status" value="1"/>
</dbReference>
<keyword evidence="1 2" id="KW-0597">Phosphoprotein</keyword>
<dbReference type="SMART" id="SM00448">
    <property type="entry name" value="REC"/>
    <property type="match status" value="1"/>
</dbReference>
<dbReference type="Gene3D" id="3.40.50.2300">
    <property type="match status" value="1"/>
</dbReference>
<dbReference type="InterPro" id="IPR011006">
    <property type="entry name" value="CheY-like_superfamily"/>
</dbReference>
<evidence type="ECO:0000313" key="5">
    <source>
        <dbReference type="Proteomes" id="UP001595792"/>
    </source>
</evidence>
<sequence length="122" mass="13682">MSKRILIVDDNLLFLKALNLLLSQEGFTVQCSENAKSIDSIISGFKPDLIILDIKLEDEDGRIICNDIKERPHTNHIPIIIITALSFDEISEMECEADAILGKPYETANLLLTINQLLQQTS</sequence>
<feature type="domain" description="Response regulatory" evidence="3">
    <location>
        <begin position="4"/>
        <end position="118"/>
    </location>
</feature>
<dbReference type="EMBL" id="JBHSBY010000137">
    <property type="protein sequence ID" value="MFC4198310.1"/>
    <property type="molecule type" value="Genomic_DNA"/>
</dbReference>
<dbReference type="PANTHER" id="PTHR44591:SF3">
    <property type="entry name" value="RESPONSE REGULATORY DOMAIN-CONTAINING PROTEIN"/>
    <property type="match status" value="1"/>
</dbReference>
<feature type="modified residue" description="4-aspartylphosphate" evidence="2">
    <location>
        <position position="53"/>
    </location>
</feature>
<dbReference type="Pfam" id="PF00072">
    <property type="entry name" value="Response_reg"/>
    <property type="match status" value="1"/>
</dbReference>
<dbReference type="SUPFAM" id="SSF52172">
    <property type="entry name" value="CheY-like"/>
    <property type="match status" value="1"/>
</dbReference>
<reference evidence="5" key="1">
    <citation type="journal article" date="2019" name="Int. J. Syst. Evol. Microbiol.">
        <title>The Global Catalogue of Microorganisms (GCM) 10K type strain sequencing project: providing services to taxonomists for standard genome sequencing and annotation.</title>
        <authorList>
            <consortium name="The Broad Institute Genomics Platform"/>
            <consortium name="The Broad Institute Genome Sequencing Center for Infectious Disease"/>
            <person name="Wu L."/>
            <person name="Ma J."/>
        </authorList>
    </citation>
    <scope>NUCLEOTIDE SEQUENCE [LARGE SCALE GENOMIC DNA]</scope>
    <source>
        <strain evidence="5">CCM 8689</strain>
    </source>
</reference>
<name>A0ABV8NR50_9SPHI</name>
<dbReference type="PROSITE" id="PS50110">
    <property type="entry name" value="RESPONSE_REGULATORY"/>
    <property type="match status" value="1"/>
</dbReference>
<organism evidence="4 5">
    <name type="scientific">Pedobacter jamesrossensis</name>
    <dbReference type="NCBI Taxonomy" id="1908238"/>
    <lineage>
        <taxon>Bacteria</taxon>
        <taxon>Pseudomonadati</taxon>
        <taxon>Bacteroidota</taxon>
        <taxon>Sphingobacteriia</taxon>
        <taxon>Sphingobacteriales</taxon>
        <taxon>Sphingobacteriaceae</taxon>
        <taxon>Pedobacter</taxon>
    </lineage>
</organism>
<evidence type="ECO:0000256" key="1">
    <source>
        <dbReference type="ARBA" id="ARBA00022553"/>
    </source>
</evidence>
<evidence type="ECO:0000259" key="3">
    <source>
        <dbReference type="PROSITE" id="PS50110"/>
    </source>
</evidence>
<evidence type="ECO:0000256" key="2">
    <source>
        <dbReference type="PROSITE-ProRule" id="PRU00169"/>
    </source>
</evidence>
<comment type="caution">
    <text evidence="4">The sequence shown here is derived from an EMBL/GenBank/DDBJ whole genome shotgun (WGS) entry which is preliminary data.</text>
</comment>
<dbReference type="Proteomes" id="UP001595792">
    <property type="component" value="Unassembled WGS sequence"/>
</dbReference>
<keyword evidence="5" id="KW-1185">Reference proteome</keyword>
<dbReference type="InterPro" id="IPR001789">
    <property type="entry name" value="Sig_transdc_resp-reg_receiver"/>
</dbReference>
<gene>
    <name evidence="4" type="ORF">ACFOUY_16510</name>
</gene>
<protein>
    <submittedName>
        <fullName evidence="4">Response regulator transcription factor</fullName>
    </submittedName>
</protein>
<dbReference type="RefSeq" id="WP_378962285.1">
    <property type="nucleotide sequence ID" value="NZ_JBHRXC010000016.1"/>
</dbReference>
<evidence type="ECO:0000313" key="4">
    <source>
        <dbReference type="EMBL" id="MFC4198310.1"/>
    </source>
</evidence>
<accession>A0ABV8NR50</accession>